<organism evidence="5 6">
    <name type="scientific">Oceanobacillus sojae</name>
    <dbReference type="NCBI Taxonomy" id="582851"/>
    <lineage>
        <taxon>Bacteria</taxon>
        <taxon>Bacillati</taxon>
        <taxon>Bacillota</taxon>
        <taxon>Bacilli</taxon>
        <taxon>Bacillales</taxon>
        <taxon>Bacillaceae</taxon>
        <taxon>Oceanobacillus</taxon>
    </lineage>
</organism>
<evidence type="ECO:0000313" key="5">
    <source>
        <dbReference type="EMBL" id="GEN89133.1"/>
    </source>
</evidence>
<dbReference type="OrthoDB" id="9782629at2"/>
<keyword evidence="6" id="KW-1185">Reference proteome</keyword>
<dbReference type="RefSeq" id="WP_147212061.1">
    <property type="nucleotide sequence ID" value="NZ_BJYM01000019.1"/>
</dbReference>
<keyword evidence="3" id="KW-0812">Transmembrane</keyword>
<keyword evidence="3" id="KW-1133">Transmembrane helix</keyword>
<dbReference type="InterPro" id="IPR029479">
    <property type="entry name" value="Nitroreductase"/>
</dbReference>
<comment type="caution">
    <text evidence="5">The sequence shown here is derived from an EMBL/GenBank/DDBJ whole genome shotgun (WGS) entry which is preliminary data.</text>
</comment>
<evidence type="ECO:0000256" key="3">
    <source>
        <dbReference type="SAM" id="Phobius"/>
    </source>
</evidence>
<feature type="transmembrane region" description="Helical" evidence="3">
    <location>
        <begin position="128"/>
        <end position="151"/>
    </location>
</feature>
<evidence type="ECO:0000256" key="2">
    <source>
        <dbReference type="ARBA" id="ARBA00023002"/>
    </source>
</evidence>
<dbReference type="PANTHER" id="PTHR43673:SF10">
    <property type="entry name" value="NADH DEHYDROGENASE_NAD(P)H NITROREDUCTASE XCC3605-RELATED"/>
    <property type="match status" value="1"/>
</dbReference>
<keyword evidence="2" id="KW-0560">Oxidoreductase</keyword>
<protein>
    <submittedName>
        <fullName evidence="5">NADH dehydrogenase</fullName>
    </submittedName>
</protein>
<feature type="domain" description="Nitroreductase" evidence="4">
    <location>
        <begin position="11"/>
        <end position="174"/>
    </location>
</feature>
<dbReference type="EMBL" id="BJYM01000019">
    <property type="protein sequence ID" value="GEN89133.1"/>
    <property type="molecule type" value="Genomic_DNA"/>
</dbReference>
<name>A0A511ZNU9_9BACI</name>
<dbReference type="PANTHER" id="PTHR43673">
    <property type="entry name" value="NAD(P)H NITROREDUCTASE YDGI-RELATED"/>
    <property type="match status" value="1"/>
</dbReference>
<proteinExistence type="inferred from homology"/>
<dbReference type="AlphaFoldDB" id="A0A511ZNU9"/>
<comment type="similarity">
    <text evidence="1">Belongs to the nitroreductase family.</text>
</comment>
<keyword evidence="3" id="KW-0472">Membrane</keyword>
<evidence type="ECO:0000256" key="1">
    <source>
        <dbReference type="ARBA" id="ARBA00007118"/>
    </source>
</evidence>
<dbReference type="GO" id="GO:0016491">
    <property type="term" value="F:oxidoreductase activity"/>
    <property type="evidence" value="ECO:0007669"/>
    <property type="project" value="UniProtKB-KW"/>
</dbReference>
<dbReference type="Proteomes" id="UP000321558">
    <property type="component" value="Unassembled WGS sequence"/>
</dbReference>
<evidence type="ECO:0000313" key="6">
    <source>
        <dbReference type="Proteomes" id="UP000321558"/>
    </source>
</evidence>
<reference evidence="5 6" key="1">
    <citation type="submission" date="2019-07" db="EMBL/GenBank/DDBJ databases">
        <title>Whole genome shotgun sequence of Oceanobacillus sojae NBRC 105379.</title>
        <authorList>
            <person name="Hosoyama A."/>
            <person name="Uohara A."/>
            <person name="Ohji S."/>
            <person name="Ichikawa N."/>
        </authorList>
    </citation>
    <scope>NUCLEOTIDE SEQUENCE [LARGE SCALE GENOMIC DNA]</scope>
    <source>
        <strain evidence="5 6">NBRC 105379</strain>
    </source>
</reference>
<dbReference type="Pfam" id="PF00881">
    <property type="entry name" value="Nitroreductase"/>
    <property type="match status" value="1"/>
</dbReference>
<dbReference type="InterPro" id="IPR000415">
    <property type="entry name" value="Nitroreductase-like"/>
</dbReference>
<sequence>MDSEMILKWMQERKSVRSFTEQEVDTRLIFKIIDHVRLAPSGFNAQPWRFVIVKDKNMIQKLYQYSGYQKQLNTASCVIVLYSDLLDVHGKVEDVLHPEMSPDKKRSDKKALLETLEVAPDVLQSQGYIALGYLLLALTAYSISSVPMLGFDLEKVKAMLKIKGSILSVVAAGYGVDEGHAHHRLALDEIARLYEREERSLL</sequence>
<dbReference type="SUPFAM" id="SSF55469">
    <property type="entry name" value="FMN-dependent nitroreductase-like"/>
    <property type="match status" value="1"/>
</dbReference>
<accession>A0A511ZNU9</accession>
<dbReference type="Gene3D" id="3.40.109.10">
    <property type="entry name" value="NADH Oxidase"/>
    <property type="match status" value="1"/>
</dbReference>
<evidence type="ECO:0000259" key="4">
    <source>
        <dbReference type="Pfam" id="PF00881"/>
    </source>
</evidence>
<gene>
    <name evidence="5" type="primary">nox</name>
    <name evidence="5" type="ORF">OSO01_38720</name>
</gene>